<dbReference type="InterPro" id="IPR011032">
    <property type="entry name" value="GroES-like_sf"/>
</dbReference>
<evidence type="ECO:0000256" key="1">
    <source>
        <dbReference type="ARBA" id="ARBA00023002"/>
    </source>
</evidence>
<dbReference type="Proteomes" id="UP000243406">
    <property type="component" value="Unassembled WGS sequence"/>
</dbReference>
<name>A0A1T5DGV7_9FIRM</name>
<keyword evidence="4" id="KW-1185">Reference proteome</keyword>
<accession>A0A1T5DGV7</accession>
<dbReference type="PROSITE" id="PS01162">
    <property type="entry name" value="QOR_ZETA_CRYSTAL"/>
    <property type="match status" value="1"/>
</dbReference>
<dbReference type="InterPro" id="IPR020843">
    <property type="entry name" value="ER"/>
</dbReference>
<dbReference type="AlphaFoldDB" id="A0A1T5DGV7"/>
<dbReference type="Pfam" id="PF08240">
    <property type="entry name" value="ADH_N"/>
    <property type="match status" value="1"/>
</dbReference>
<evidence type="ECO:0000313" key="3">
    <source>
        <dbReference type="EMBL" id="SKB70811.1"/>
    </source>
</evidence>
<dbReference type="InterPro" id="IPR002364">
    <property type="entry name" value="Quin_OxRdtase/zeta-crystal_CS"/>
</dbReference>
<dbReference type="GO" id="GO:0008270">
    <property type="term" value="F:zinc ion binding"/>
    <property type="evidence" value="ECO:0007669"/>
    <property type="project" value="InterPro"/>
</dbReference>
<dbReference type="EMBL" id="FUYN01000009">
    <property type="protein sequence ID" value="SKB70811.1"/>
    <property type="molecule type" value="Genomic_DNA"/>
</dbReference>
<dbReference type="SUPFAM" id="SSF50129">
    <property type="entry name" value="GroES-like"/>
    <property type="match status" value="1"/>
</dbReference>
<dbReference type="GO" id="GO:0016491">
    <property type="term" value="F:oxidoreductase activity"/>
    <property type="evidence" value="ECO:0007669"/>
    <property type="project" value="UniProtKB-KW"/>
</dbReference>
<evidence type="ECO:0000313" key="4">
    <source>
        <dbReference type="Proteomes" id="UP000243406"/>
    </source>
</evidence>
<keyword evidence="1" id="KW-0560">Oxidoreductase</keyword>
<dbReference type="Pfam" id="PF13602">
    <property type="entry name" value="ADH_zinc_N_2"/>
    <property type="match status" value="1"/>
</dbReference>
<dbReference type="SMART" id="SM00829">
    <property type="entry name" value="PKS_ER"/>
    <property type="match status" value="1"/>
</dbReference>
<proteinExistence type="predicted"/>
<gene>
    <name evidence="3" type="ORF">SAMN02745120_2784</name>
</gene>
<dbReference type="SUPFAM" id="SSF51735">
    <property type="entry name" value="NAD(P)-binding Rossmann-fold domains"/>
    <property type="match status" value="1"/>
</dbReference>
<protein>
    <submittedName>
        <fullName evidence="3">NADPH:quinone reductase</fullName>
    </submittedName>
</protein>
<dbReference type="Gene3D" id="3.40.50.720">
    <property type="entry name" value="NAD(P)-binding Rossmann-like Domain"/>
    <property type="match status" value="1"/>
</dbReference>
<sequence length="335" mass="36332">MKAIALTKFGVPETLKEIDLPTPEIKGSEVLVEVFASSINPADIRVRTGEMFQMEANVVDEILDENAKPQSNTSPLPLVLGNDIAGIVRAVGPDVTLFKPGDHVMGLISSGAYSEYIAIDQQLLALVPDSIDFKEVAGAPTITITAWHSLFNHGHLQAGQRVLIHGGAGGVGHVAVQLAKAKGAYVITTVNGQNAEFVRSLGADEIIDYTQEDFAQVITEPVDLVFDAAMDPRTFKTGIPGELANNSYKVLKDGGMFLSIVTFALQEKTIERGIRTKFVISNPNHDDFSKIVKAIAEKSLQISINQAFSFTAEEIYNAYRLNESPNKNGRIILIR</sequence>
<dbReference type="RefSeq" id="WP_079590624.1">
    <property type="nucleotide sequence ID" value="NZ_FUYN01000009.1"/>
</dbReference>
<dbReference type="InterPro" id="IPR050700">
    <property type="entry name" value="YIM1/Zinc_Alcohol_DH_Fams"/>
</dbReference>
<evidence type="ECO:0000259" key="2">
    <source>
        <dbReference type="SMART" id="SM00829"/>
    </source>
</evidence>
<dbReference type="Gene3D" id="3.90.180.10">
    <property type="entry name" value="Medium-chain alcohol dehydrogenases, catalytic domain"/>
    <property type="match status" value="1"/>
</dbReference>
<feature type="domain" description="Enoyl reductase (ER)" evidence="2">
    <location>
        <begin position="10"/>
        <end position="333"/>
    </location>
</feature>
<dbReference type="CDD" id="cd05289">
    <property type="entry name" value="MDR_like_2"/>
    <property type="match status" value="1"/>
</dbReference>
<dbReference type="InterPro" id="IPR013154">
    <property type="entry name" value="ADH-like_N"/>
</dbReference>
<reference evidence="4" key="1">
    <citation type="submission" date="2017-02" db="EMBL/GenBank/DDBJ databases">
        <authorList>
            <person name="Varghese N."/>
            <person name="Submissions S."/>
        </authorList>
    </citation>
    <scope>NUCLEOTIDE SEQUENCE [LARGE SCALE GENOMIC DNA]</scope>
    <source>
        <strain evidence="4">ATCC 35199</strain>
    </source>
</reference>
<organism evidence="3 4">
    <name type="scientific">Acetoanaerobium noterae</name>
    <dbReference type="NCBI Taxonomy" id="745369"/>
    <lineage>
        <taxon>Bacteria</taxon>
        <taxon>Bacillati</taxon>
        <taxon>Bacillota</taxon>
        <taxon>Clostridia</taxon>
        <taxon>Peptostreptococcales</taxon>
        <taxon>Filifactoraceae</taxon>
        <taxon>Acetoanaerobium</taxon>
    </lineage>
</organism>
<dbReference type="InterPro" id="IPR036291">
    <property type="entry name" value="NAD(P)-bd_dom_sf"/>
</dbReference>
<dbReference type="PANTHER" id="PTHR11695">
    <property type="entry name" value="ALCOHOL DEHYDROGENASE RELATED"/>
    <property type="match status" value="1"/>
</dbReference>
<dbReference type="PANTHER" id="PTHR11695:SF294">
    <property type="entry name" value="RETICULON-4-INTERACTING PROTEIN 1, MITOCHONDRIAL"/>
    <property type="match status" value="1"/>
</dbReference>
<dbReference type="OrthoDB" id="9792162at2"/>